<dbReference type="Proteomes" id="UP000092482">
    <property type="component" value="Chromosome"/>
</dbReference>
<organism evidence="2 3">
    <name type="scientific">Serinicoccus hydrothermalis</name>
    <dbReference type="NCBI Taxonomy" id="1758689"/>
    <lineage>
        <taxon>Bacteria</taxon>
        <taxon>Bacillati</taxon>
        <taxon>Actinomycetota</taxon>
        <taxon>Actinomycetes</taxon>
        <taxon>Micrococcales</taxon>
        <taxon>Ornithinimicrobiaceae</taxon>
        <taxon>Serinicoccus</taxon>
    </lineage>
</organism>
<reference evidence="2 3" key="1">
    <citation type="submission" date="2016-03" db="EMBL/GenBank/DDBJ databases">
        <title>Shallow-sea hydrothermal system.</title>
        <authorList>
            <person name="Tang K."/>
        </authorList>
    </citation>
    <scope>NUCLEOTIDE SEQUENCE [LARGE SCALE GENOMIC DNA]</scope>
    <source>
        <strain evidence="2 3">JLT9</strain>
    </source>
</reference>
<dbReference type="STRING" id="1758689.SGUI_0984"/>
<proteinExistence type="predicted"/>
<name>A0A1B1NAA8_9MICO</name>
<sequence>MPCRPGLPRPSTARRLGPTAVTKLQPPSPYRVMEVAGR</sequence>
<feature type="region of interest" description="Disordered" evidence="1">
    <location>
        <begin position="1"/>
        <end position="38"/>
    </location>
</feature>
<accession>A0A1B1NAA8</accession>
<dbReference type="EMBL" id="CP014989">
    <property type="protein sequence ID" value="ANS78380.1"/>
    <property type="molecule type" value="Genomic_DNA"/>
</dbReference>
<gene>
    <name evidence="2" type="ORF">SGUI_0984</name>
</gene>
<keyword evidence="3" id="KW-1185">Reference proteome</keyword>
<evidence type="ECO:0000313" key="2">
    <source>
        <dbReference type="EMBL" id="ANS78380.1"/>
    </source>
</evidence>
<dbReference type="AlphaFoldDB" id="A0A1B1NAA8"/>
<evidence type="ECO:0000313" key="3">
    <source>
        <dbReference type="Proteomes" id="UP000092482"/>
    </source>
</evidence>
<evidence type="ECO:0000256" key="1">
    <source>
        <dbReference type="SAM" id="MobiDB-lite"/>
    </source>
</evidence>
<dbReference type="KEGG" id="serj:SGUI_0984"/>
<protein>
    <submittedName>
        <fullName evidence="2">Uncharacterized protein</fullName>
    </submittedName>
</protein>